<dbReference type="Pfam" id="PF02565">
    <property type="entry name" value="RecO_C"/>
    <property type="match status" value="1"/>
</dbReference>
<dbReference type="KEGG" id="vpi:BW732_00980"/>
<dbReference type="PANTHER" id="PTHR33991">
    <property type="entry name" value="DNA REPAIR PROTEIN RECO"/>
    <property type="match status" value="1"/>
</dbReference>
<sequence>MVVKITGQQIEACGMVLFAKNYREKDKLVKIFTETHGKRMFFVRRAHQKNNPLNPAIQPFTEANYIMDLRPDGLSFLNSVKDVHPFFTIQKDIFISAYATYILNLVDVAIEDNQPDPALYGFTKQALSLLNETRDAEVITSIFEIELLQRFGIAINWRKCAICGATQGKFDYSDSFHGILCENDWHRDERRSHFDSRAVHFLRVFSAISYNQINQIKLSEETKTDIRQVIDSLYEDYVGIHLKSKKFIDQMKNWETVLKPDLKKND</sequence>
<dbReference type="Proteomes" id="UP000188246">
    <property type="component" value="Chromosome"/>
</dbReference>
<organism evidence="8 9">
    <name type="scientific">Vagococcus penaei</name>
    <dbReference type="NCBI Taxonomy" id="633807"/>
    <lineage>
        <taxon>Bacteria</taxon>
        <taxon>Bacillati</taxon>
        <taxon>Bacillota</taxon>
        <taxon>Bacilli</taxon>
        <taxon>Lactobacillales</taxon>
        <taxon>Enterococcaceae</taxon>
        <taxon>Vagococcus</taxon>
    </lineage>
</organism>
<comment type="similarity">
    <text evidence="1 7">Belongs to the RecO family.</text>
</comment>
<dbReference type="Gene3D" id="2.40.50.140">
    <property type="entry name" value="Nucleic acid-binding proteins"/>
    <property type="match status" value="1"/>
</dbReference>
<dbReference type="SUPFAM" id="SSF50249">
    <property type="entry name" value="Nucleic acid-binding proteins"/>
    <property type="match status" value="1"/>
</dbReference>
<accession>A0A1Q2D3T0</accession>
<dbReference type="GO" id="GO:0006310">
    <property type="term" value="P:DNA recombination"/>
    <property type="evidence" value="ECO:0007669"/>
    <property type="project" value="UniProtKB-UniRule"/>
</dbReference>
<dbReference type="NCBIfam" id="TIGR00613">
    <property type="entry name" value="reco"/>
    <property type="match status" value="1"/>
</dbReference>
<gene>
    <name evidence="7" type="primary">recO</name>
    <name evidence="8" type="ORF">BW732_00980</name>
</gene>
<dbReference type="AlphaFoldDB" id="A0A1Q2D3T0"/>
<evidence type="ECO:0000313" key="9">
    <source>
        <dbReference type="Proteomes" id="UP000188246"/>
    </source>
</evidence>
<dbReference type="Gene3D" id="1.20.1440.120">
    <property type="entry name" value="Recombination protein O, C-terminal domain"/>
    <property type="match status" value="1"/>
</dbReference>
<evidence type="ECO:0000256" key="7">
    <source>
        <dbReference type="HAMAP-Rule" id="MF_00201"/>
    </source>
</evidence>
<name>A0A1Q2D3T0_9ENTE</name>
<dbReference type="GO" id="GO:0043590">
    <property type="term" value="C:bacterial nucleoid"/>
    <property type="evidence" value="ECO:0007669"/>
    <property type="project" value="TreeGrafter"/>
</dbReference>
<dbReference type="PANTHER" id="PTHR33991:SF1">
    <property type="entry name" value="DNA REPAIR PROTEIN RECO"/>
    <property type="match status" value="1"/>
</dbReference>
<evidence type="ECO:0000256" key="3">
    <source>
        <dbReference type="ARBA" id="ARBA00022763"/>
    </source>
</evidence>
<dbReference type="InterPro" id="IPR003717">
    <property type="entry name" value="RecO"/>
</dbReference>
<evidence type="ECO:0000256" key="1">
    <source>
        <dbReference type="ARBA" id="ARBA00007452"/>
    </source>
</evidence>
<evidence type="ECO:0000256" key="4">
    <source>
        <dbReference type="ARBA" id="ARBA00023172"/>
    </source>
</evidence>
<dbReference type="HAMAP" id="MF_00201">
    <property type="entry name" value="RecO"/>
    <property type="match status" value="1"/>
</dbReference>
<dbReference type="GO" id="GO:0006302">
    <property type="term" value="P:double-strand break repair"/>
    <property type="evidence" value="ECO:0007669"/>
    <property type="project" value="TreeGrafter"/>
</dbReference>
<dbReference type="InterPro" id="IPR022572">
    <property type="entry name" value="DNA_rep/recomb_RecO_N"/>
</dbReference>
<keyword evidence="3 7" id="KW-0227">DNA damage</keyword>
<dbReference type="Pfam" id="PF11967">
    <property type="entry name" value="RecO_N"/>
    <property type="match status" value="1"/>
</dbReference>
<keyword evidence="4 7" id="KW-0233">DNA recombination</keyword>
<comment type="function">
    <text evidence="7">Involved in DNA repair and RecF pathway recombination.</text>
</comment>
<dbReference type="STRING" id="633807.BW732_00980"/>
<dbReference type="EMBL" id="CP019609">
    <property type="protein sequence ID" value="AQP52937.1"/>
    <property type="molecule type" value="Genomic_DNA"/>
</dbReference>
<keyword evidence="5 7" id="KW-0234">DNA repair</keyword>
<proteinExistence type="inferred from homology"/>
<evidence type="ECO:0000256" key="5">
    <source>
        <dbReference type="ARBA" id="ARBA00023204"/>
    </source>
</evidence>
<dbReference type="InterPro" id="IPR037278">
    <property type="entry name" value="ARFGAP/RecO"/>
</dbReference>
<protein>
    <recommendedName>
        <fullName evidence="2 7">DNA repair protein RecO</fullName>
    </recommendedName>
    <alternativeName>
        <fullName evidence="6 7">Recombination protein O</fullName>
    </alternativeName>
</protein>
<dbReference type="InterPro" id="IPR012340">
    <property type="entry name" value="NA-bd_OB-fold"/>
</dbReference>
<reference evidence="8 9" key="1">
    <citation type="journal article" date="2010" name="Int. J. Syst. Evol. Microbiol.">
        <title>Vagococcus penaei sp. nov., isolated from spoilage microbiota of cooked shrimp (Penaeus vannamei).</title>
        <authorList>
            <person name="Jaffres E."/>
            <person name="Prevost H."/>
            <person name="Rossero A."/>
            <person name="Joffraud J.J."/>
            <person name="Dousset X."/>
        </authorList>
    </citation>
    <scope>NUCLEOTIDE SEQUENCE [LARGE SCALE GENOMIC DNA]</scope>
    <source>
        <strain evidence="8 9">CD276</strain>
    </source>
</reference>
<dbReference type="InterPro" id="IPR042242">
    <property type="entry name" value="RecO_C"/>
</dbReference>
<dbReference type="SUPFAM" id="SSF57863">
    <property type="entry name" value="ArfGap/RecO-like zinc finger"/>
    <property type="match status" value="1"/>
</dbReference>
<dbReference type="OrthoDB" id="9797083at2"/>
<evidence type="ECO:0000313" key="8">
    <source>
        <dbReference type="EMBL" id="AQP52937.1"/>
    </source>
</evidence>
<keyword evidence="9" id="KW-1185">Reference proteome</keyword>
<evidence type="ECO:0000256" key="6">
    <source>
        <dbReference type="ARBA" id="ARBA00033409"/>
    </source>
</evidence>
<evidence type="ECO:0000256" key="2">
    <source>
        <dbReference type="ARBA" id="ARBA00021310"/>
    </source>
</evidence>